<dbReference type="HOGENOM" id="CLU_980062_0_0_1"/>
<evidence type="ECO:0000313" key="2">
    <source>
        <dbReference type="EMBL" id="EGS22095.1"/>
    </source>
</evidence>
<gene>
    <name evidence="2" type="ORF">CTHT_0039810</name>
</gene>
<sequence length="284" mass="31981">MYPPPPAPASFASREELEQFAWAVYDVLAGVAGRFSIRPGKHNKSASWWSEGLATARETNPVVYRKLCKEARVNFYKERISTATSSAEWGRILRWRKDAPDNRPMVMIVDGRVVSDTEQVAAYLATQAFRPAGAQEGPRPAWLGPRLPLEWPTRLAAPLSDEELKDAFFGALVNQLCTKARGLGLKVDPNKTEVLYILPRGTGARRGRIDPTTISTQVERTSFLPANPKIFDAVVTPSVTWTRQSKERDVPDCQHEGHQRQDDCERHKYVVDPGRCLEPDDRRE</sequence>
<feature type="compositionally biased region" description="Basic and acidic residues" evidence="1">
    <location>
        <begin position="244"/>
        <end position="266"/>
    </location>
</feature>
<dbReference type="GeneID" id="18258019"/>
<evidence type="ECO:0000313" key="3">
    <source>
        <dbReference type="Proteomes" id="UP000008066"/>
    </source>
</evidence>
<dbReference type="Proteomes" id="UP000008066">
    <property type="component" value="Unassembled WGS sequence"/>
</dbReference>
<reference evidence="2 3" key="1">
    <citation type="journal article" date="2011" name="Cell">
        <title>Insight into structure and assembly of the nuclear pore complex by utilizing the genome of a eukaryotic thermophile.</title>
        <authorList>
            <person name="Amlacher S."/>
            <person name="Sarges P."/>
            <person name="Flemming D."/>
            <person name="van Noort V."/>
            <person name="Kunze R."/>
            <person name="Devos D.P."/>
            <person name="Arumugam M."/>
            <person name="Bork P."/>
            <person name="Hurt E."/>
        </authorList>
    </citation>
    <scope>NUCLEOTIDE SEQUENCE [LARGE SCALE GENOMIC DNA]</scope>
    <source>
        <strain evidence="3">DSM 1495 / CBS 144.50 / IMI 039719</strain>
    </source>
</reference>
<dbReference type="RefSeq" id="XP_006694391.1">
    <property type="nucleotide sequence ID" value="XM_006694328.1"/>
</dbReference>
<accession>G0S4D7</accession>
<dbReference type="EMBL" id="GL988041">
    <property type="protein sequence ID" value="EGS22095.1"/>
    <property type="molecule type" value="Genomic_DNA"/>
</dbReference>
<dbReference type="KEGG" id="cthr:CTHT_0039810"/>
<organism evidence="3">
    <name type="scientific">Chaetomium thermophilum (strain DSM 1495 / CBS 144.50 / IMI 039719)</name>
    <name type="common">Thermochaetoides thermophila</name>
    <dbReference type="NCBI Taxonomy" id="759272"/>
    <lineage>
        <taxon>Eukaryota</taxon>
        <taxon>Fungi</taxon>
        <taxon>Dikarya</taxon>
        <taxon>Ascomycota</taxon>
        <taxon>Pezizomycotina</taxon>
        <taxon>Sordariomycetes</taxon>
        <taxon>Sordariomycetidae</taxon>
        <taxon>Sordariales</taxon>
        <taxon>Chaetomiaceae</taxon>
        <taxon>Thermochaetoides</taxon>
    </lineage>
</organism>
<proteinExistence type="predicted"/>
<dbReference type="OrthoDB" id="10556030at2759"/>
<dbReference type="AlphaFoldDB" id="G0S4D7"/>
<protein>
    <submittedName>
        <fullName evidence="2">Uncharacterized protein</fullName>
    </submittedName>
</protein>
<keyword evidence="3" id="KW-1185">Reference proteome</keyword>
<evidence type="ECO:0000256" key="1">
    <source>
        <dbReference type="SAM" id="MobiDB-lite"/>
    </source>
</evidence>
<feature type="region of interest" description="Disordered" evidence="1">
    <location>
        <begin position="243"/>
        <end position="266"/>
    </location>
</feature>
<name>G0S4D7_CHATD</name>